<organism evidence="5 6">
    <name type="scientific">Tumebacillus flagellatus</name>
    <dbReference type="NCBI Taxonomy" id="1157490"/>
    <lineage>
        <taxon>Bacteria</taxon>
        <taxon>Bacillati</taxon>
        <taxon>Bacillota</taxon>
        <taxon>Bacilli</taxon>
        <taxon>Bacillales</taxon>
        <taxon>Alicyclobacillaceae</taxon>
        <taxon>Tumebacillus</taxon>
    </lineage>
</organism>
<keyword evidence="2" id="KW-0547">Nucleotide-binding</keyword>
<dbReference type="AlphaFoldDB" id="A0A074LLV4"/>
<dbReference type="PANTHER" id="PTHR42939:SF2">
    <property type="entry name" value="ABC-TYPE TRANSPORTER ATP-BINDING PROTEIN ECSA"/>
    <property type="match status" value="1"/>
</dbReference>
<dbReference type="SMART" id="SM00382">
    <property type="entry name" value="AAA"/>
    <property type="match status" value="1"/>
</dbReference>
<dbReference type="InterPro" id="IPR017871">
    <property type="entry name" value="ABC_transporter-like_CS"/>
</dbReference>
<keyword evidence="1" id="KW-0813">Transport</keyword>
<feature type="domain" description="ABC transporter" evidence="4">
    <location>
        <begin position="2"/>
        <end position="233"/>
    </location>
</feature>
<dbReference type="Gene3D" id="3.40.50.300">
    <property type="entry name" value="P-loop containing nucleotide triphosphate hydrolases"/>
    <property type="match status" value="1"/>
</dbReference>
<dbReference type="PROSITE" id="PS50893">
    <property type="entry name" value="ABC_TRANSPORTER_2"/>
    <property type="match status" value="1"/>
</dbReference>
<evidence type="ECO:0000256" key="2">
    <source>
        <dbReference type="ARBA" id="ARBA00022741"/>
    </source>
</evidence>
<evidence type="ECO:0000259" key="4">
    <source>
        <dbReference type="PROSITE" id="PS50893"/>
    </source>
</evidence>
<gene>
    <name evidence="5" type="ORF">EL26_23875</name>
</gene>
<evidence type="ECO:0000256" key="1">
    <source>
        <dbReference type="ARBA" id="ARBA00022448"/>
    </source>
</evidence>
<dbReference type="SUPFAM" id="SSF52540">
    <property type="entry name" value="P-loop containing nucleoside triphosphate hydrolases"/>
    <property type="match status" value="1"/>
</dbReference>
<dbReference type="GO" id="GO:0005524">
    <property type="term" value="F:ATP binding"/>
    <property type="evidence" value="ECO:0007669"/>
    <property type="project" value="UniProtKB-KW"/>
</dbReference>
<protein>
    <submittedName>
        <fullName evidence="5">Multidrug ABC transporter ATP-binding protein</fullName>
    </submittedName>
</protein>
<name>A0A074LLV4_9BACL</name>
<reference evidence="5 6" key="1">
    <citation type="journal article" date="2013" name="Int. J. Syst. Evol. Microbiol.">
        <title>Tumebacillus flagellatus sp. nov., an alpha-amylase/pullulanase-producing bacterium isolated from cassava wastewater.</title>
        <authorList>
            <person name="Wang Q."/>
            <person name="Xie N."/>
            <person name="Qin Y."/>
            <person name="Shen N."/>
            <person name="Zhu J."/>
            <person name="Mi H."/>
            <person name="Huang R."/>
        </authorList>
    </citation>
    <scope>NUCLEOTIDE SEQUENCE [LARGE SCALE GENOMIC DNA]</scope>
    <source>
        <strain evidence="5 6">GST4</strain>
    </source>
</reference>
<dbReference type="EMBL" id="JMIR01000062">
    <property type="protein sequence ID" value="KEO80878.1"/>
    <property type="molecule type" value="Genomic_DNA"/>
</dbReference>
<dbReference type="InterPro" id="IPR027417">
    <property type="entry name" value="P-loop_NTPase"/>
</dbReference>
<evidence type="ECO:0000313" key="6">
    <source>
        <dbReference type="Proteomes" id="UP000027931"/>
    </source>
</evidence>
<dbReference type="PANTHER" id="PTHR42939">
    <property type="entry name" value="ABC TRANSPORTER ATP-BINDING PROTEIN ALBC-RELATED"/>
    <property type="match status" value="1"/>
</dbReference>
<dbReference type="Pfam" id="PF00005">
    <property type="entry name" value="ABC_tran"/>
    <property type="match status" value="1"/>
</dbReference>
<dbReference type="Proteomes" id="UP000027931">
    <property type="component" value="Unassembled WGS sequence"/>
</dbReference>
<dbReference type="RefSeq" id="WP_038094657.1">
    <property type="nucleotide sequence ID" value="NZ_JMIR01000062.1"/>
</dbReference>
<evidence type="ECO:0000313" key="5">
    <source>
        <dbReference type="EMBL" id="KEO80878.1"/>
    </source>
</evidence>
<comment type="caution">
    <text evidence="5">The sequence shown here is derived from an EMBL/GenBank/DDBJ whole genome shotgun (WGS) entry which is preliminary data.</text>
</comment>
<evidence type="ECO:0000256" key="3">
    <source>
        <dbReference type="ARBA" id="ARBA00022840"/>
    </source>
</evidence>
<dbReference type="OrthoDB" id="2290519at2"/>
<proteinExistence type="predicted"/>
<dbReference type="GO" id="GO:0016887">
    <property type="term" value="F:ATP hydrolysis activity"/>
    <property type="evidence" value="ECO:0007669"/>
    <property type="project" value="InterPro"/>
</dbReference>
<dbReference type="InterPro" id="IPR003439">
    <property type="entry name" value="ABC_transporter-like_ATP-bd"/>
</dbReference>
<sequence length="245" mass="27201">MLEVRNITGGYAPETPVIRSVSLDVNAHEIVGLIGMNGAGKSTILKHVLGLLEPFEGEILLEGGSLSTDPLKFRSRISYIPEQPRLYEELTLWEHLELTKLVYRLEEAVFSERVKRLLDVFRLADKVDEFPNTFSKGMQQKVMILCAFVAAPDLLIVDEPFVGLDPLAIQSLLELLIEMKREGHGILLSTHILATAERYCDRFVMVNAGQVALRGTVSQMQEQSGLPGATLEEMFNHVVSGGAVR</sequence>
<dbReference type="STRING" id="1157490.EL26_23875"/>
<keyword evidence="3 5" id="KW-0067">ATP-binding</keyword>
<accession>A0A074LLV4</accession>
<dbReference type="InterPro" id="IPR051782">
    <property type="entry name" value="ABC_Transporter_VariousFunc"/>
</dbReference>
<dbReference type="PROSITE" id="PS00211">
    <property type="entry name" value="ABC_TRANSPORTER_1"/>
    <property type="match status" value="1"/>
</dbReference>
<keyword evidence="6" id="KW-1185">Reference proteome</keyword>
<dbReference type="eggNOG" id="COG1131">
    <property type="taxonomic scope" value="Bacteria"/>
</dbReference>
<dbReference type="CDD" id="cd03230">
    <property type="entry name" value="ABC_DR_subfamily_A"/>
    <property type="match status" value="1"/>
</dbReference>
<dbReference type="InterPro" id="IPR003593">
    <property type="entry name" value="AAA+_ATPase"/>
</dbReference>